<feature type="transmembrane region" description="Helical" evidence="6">
    <location>
        <begin position="588"/>
        <end position="611"/>
    </location>
</feature>
<feature type="transmembrane region" description="Helical" evidence="6">
    <location>
        <begin position="21"/>
        <end position="41"/>
    </location>
</feature>
<evidence type="ECO:0000259" key="7">
    <source>
        <dbReference type="PROSITE" id="PS50111"/>
    </source>
</evidence>
<feature type="domain" description="Methyl-accepting transducer" evidence="7">
    <location>
        <begin position="185"/>
        <end position="428"/>
    </location>
</feature>
<evidence type="ECO:0000313" key="9">
    <source>
        <dbReference type="Proteomes" id="UP000675409"/>
    </source>
</evidence>
<keyword evidence="4 6" id="KW-0472">Membrane</keyword>
<accession>A0ABS1LJD9</accession>
<organism evidence="8 9">
    <name type="scientific">Myceligenerans indicum</name>
    <dbReference type="NCBI Taxonomy" id="2593663"/>
    <lineage>
        <taxon>Bacteria</taxon>
        <taxon>Bacillati</taxon>
        <taxon>Actinomycetota</taxon>
        <taxon>Actinomycetes</taxon>
        <taxon>Micrococcales</taxon>
        <taxon>Promicromonosporaceae</taxon>
        <taxon>Myceligenerans</taxon>
    </lineage>
</organism>
<keyword evidence="2 6" id="KW-0812">Transmembrane</keyword>
<evidence type="ECO:0000256" key="1">
    <source>
        <dbReference type="ARBA" id="ARBA00004141"/>
    </source>
</evidence>
<evidence type="ECO:0000256" key="4">
    <source>
        <dbReference type="ARBA" id="ARBA00023136"/>
    </source>
</evidence>
<dbReference type="InterPro" id="IPR023908">
    <property type="entry name" value="xxxLxxG_rpt"/>
</dbReference>
<dbReference type="NCBIfam" id="TIGR03057">
    <property type="entry name" value="xxxLxxG_by_4"/>
    <property type="match status" value="5"/>
</dbReference>
<dbReference type="InterPro" id="IPR017500">
    <property type="entry name" value="Phage_infect_YhgE_N"/>
</dbReference>
<evidence type="ECO:0000313" key="8">
    <source>
        <dbReference type="EMBL" id="MBL0886283.1"/>
    </source>
</evidence>
<dbReference type="NCBIfam" id="TIGR03061">
    <property type="entry name" value="pip_yhgE_Nterm"/>
    <property type="match status" value="1"/>
</dbReference>
<comment type="subcellular location">
    <subcellularLocation>
        <location evidence="1">Membrane</location>
        <topology evidence="1">Multi-pass membrane protein</topology>
    </subcellularLocation>
</comment>
<feature type="transmembrane region" description="Helical" evidence="6">
    <location>
        <begin position="617"/>
        <end position="642"/>
    </location>
</feature>
<evidence type="ECO:0000256" key="3">
    <source>
        <dbReference type="ARBA" id="ARBA00022989"/>
    </source>
</evidence>
<feature type="transmembrane region" description="Helical" evidence="6">
    <location>
        <begin position="649"/>
        <end position="675"/>
    </location>
</feature>
<protein>
    <submittedName>
        <fullName evidence="8">ABC transporter permease</fullName>
    </submittedName>
</protein>
<comment type="caution">
    <text evidence="8">The sequence shown here is derived from an EMBL/GenBank/DDBJ whole genome shotgun (WGS) entry which is preliminary data.</text>
</comment>
<dbReference type="InterPro" id="IPR051328">
    <property type="entry name" value="T7SS_ABC-Transporter"/>
</dbReference>
<keyword evidence="3 6" id="KW-1133">Transmembrane helix</keyword>
<dbReference type="Gene3D" id="1.10.287.950">
    <property type="entry name" value="Methyl-accepting chemotaxis protein"/>
    <property type="match status" value="2"/>
</dbReference>
<feature type="transmembrane region" description="Helical" evidence="6">
    <location>
        <begin position="695"/>
        <end position="718"/>
    </location>
</feature>
<dbReference type="PANTHER" id="PTHR43077">
    <property type="entry name" value="TRANSPORT PERMEASE YVFS-RELATED"/>
    <property type="match status" value="1"/>
</dbReference>
<feature type="transmembrane region" description="Helical" evidence="6">
    <location>
        <begin position="546"/>
        <end position="567"/>
    </location>
</feature>
<evidence type="ECO:0000256" key="2">
    <source>
        <dbReference type="ARBA" id="ARBA00022692"/>
    </source>
</evidence>
<dbReference type="PANTHER" id="PTHR43077:SF10">
    <property type="entry name" value="TRANSPORT PERMEASE PROTEIN"/>
    <property type="match status" value="1"/>
</dbReference>
<dbReference type="Pfam" id="PF12698">
    <property type="entry name" value="ABC2_membrane_3"/>
    <property type="match status" value="1"/>
</dbReference>
<keyword evidence="9" id="KW-1185">Reference proteome</keyword>
<dbReference type="PROSITE" id="PS50111">
    <property type="entry name" value="CHEMOTAXIS_TRANSDUC_2"/>
    <property type="match status" value="1"/>
</dbReference>
<dbReference type="RefSeq" id="WP_201846129.1">
    <property type="nucleotide sequence ID" value="NZ_JABBYC010000010.1"/>
</dbReference>
<evidence type="ECO:0000256" key="6">
    <source>
        <dbReference type="SAM" id="Phobius"/>
    </source>
</evidence>
<reference evidence="8 9" key="1">
    <citation type="journal article" date="2021" name="Arch. Microbiol.">
        <title>Myceligenerans indicum sp. nov., an actinobacterium isolated from mangrove sediment of Sundarbans, India.</title>
        <authorList>
            <person name="Asha K."/>
            <person name="Bhadury P."/>
        </authorList>
    </citation>
    <scope>NUCLEOTIDE SEQUENCE [LARGE SCALE GENOMIC DNA]</scope>
    <source>
        <strain evidence="8 9">I2</strain>
    </source>
</reference>
<evidence type="ECO:0000256" key="5">
    <source>
        <dbReference type="PROSITE-ProRule" id="PRU00284"/>
    </source>
</evidence>
<name>A0ABS1LJD9_9MICO</name>
<dbReference type="EMBL" id="JABBYC010000010">
    <property type="protein sequence ID" value="MBL0886283.1"/>
    <property type="molecule type" value="Genomic_DNA"/>
</dbReference>
<dbReference type="Proteomes" id="UP000675409">
    <property type="component" value="Unassembled WGS sequence"/>
</dbReference>
<dbReference type="SUPFAM" id="SSF58104">
    <property type="entry name" value="Methyl-accepting chemotaxis protein (MCP) signaling domain"/>
    <property type="match status" value="1"/>
</dbReference>
<keyword evidence="5" id="KW-0807">Transducer</keyword>
<sequence length="737" mass="73981">MTMSFAASARALTARHLTWRTWTALVAVPLLVMGLLTWAFWSPGTDHDSVQAAVVNNDDPVTVNGKTVPLGRTLAGDLTHDETSAYDWVLTDASDAREGLDDGTYAAVVTIPEDFSAQGTSAATADDPMHAVRGSLDVRTTTAAGVADPFLAAGVAADTQDALNQTVVQSYLGNVYGSFTTLHQQLEKASDGAAQLASGTAKLASGAEELSGGVDQVAEGAGELSTGAAQLAAGTTRLAAGSEALVVGSSELAAGTGELATGAAQVADGTTALATAVDDAARRARRLPVAARELADGAGRVAGANARLADEVVPVADRAVAGIDGLPQARDVAAEVRRLAERCDTGAVADRDFCEALDRAADRVEGAAQELDAGRSRVRADVVTARDAVQELRTGAQEVARGSESLAERSGELAAGLASVVTAVDELDAGARSVAAGAAQADAAAEQLAAGSARLDTGTQQADAAAHQVAAGASELASGTDELVPGADQVADGAQQADDGAQQLASGLSDLAEHVPTYTDDEQDHLSAVASRPTTSSTTSAPFGELAVALFAALGLWALALMTYLVTRPLPAGILTSRAPTWRLTLRAAVPGAIAAATAAVVIAAVAIPVLRLHLAAASGLLLVALLSAATFVALNQALAAVLGPAGRLLSLGVAVLTVATGVVSTLPGALYAVAGLLPTHGAIIALRAVTTDGAGLGRGIAELVAWLVVGLLATIAVTDRRRYVSPRALRLAAAGT</sequence>
<proteinExistence type="predicted"/>
<dbReference type="InterPro" id="IPR013525">
    <property type="entry name" value="ABC2_TM"/>
</dbReference>
<gene>
    <name evidence="8" type="ORF">HGK34_08370</name>
</gene>
<dbReference type="InterPro" id="IPR004089">
    <property type="entry name" value="MCPsignal_dom"/>
</dbReference>